<evidence type="ECO:0000313" key="1">
    <source>
        <dbReference type="EMBL" id="GAA6497764.1"/>
    </source>
</evidence>
<dbReference type="InterPro" id="IPR001387">
    <property type="entry name" value="Cro/C1-type_HTH"/>
</dbReference>
<name>A0ABQ0BMK5_9FIRM</name>
<evidence type="ECO:0000313" key="2">
    <source>
        <dbReference type="Proteomes" id="UP001600941"/>
    </source>
</evidence>
<dbReference type="CDD" id="cd00093">
    <property type="entry name" value="HTH_XRE"/>
    <property type="match status" value="1"/>
</dbReference>
<evidence type="ECO:0008006" key="3">
    <source>
        <dbReference type="Google" id="ProtNLM"/>
    </source>
</evidence>
<reference evidence="1 2" key="1">
    <citation type="submission" date="2024-04" db="EMBL/GenBank/DDBJ databases">
        <title>Defined microbial consortia suppress multidrug-resistant proinflammatory Enterobacteriaceae via ecological control.</title>
        <authorList>
            <person name="Furuichi M."/>
            <person name="Kawaguchi T."/>
            <person name="Pust M."/>
            <person name="Yasuma K."/>
            <person name="Plichta D."/>
            <person name="Hasegawa N."/>
            <person name="Ohya T."/>
            <person name="Bhattarai S."/>
            <person name="Sasajima S."/>
            <person name="Aoto Y."/>
            <person name="Tuganbaev T."/>
            <person name="Yaginuma M."/>
            <person name="Ueda M."/>
            <person name="Okahashi N."/>
            <person name="Amafuji K."/>
            <person name="Kiridooshi Y."/>
            <person name="Sugita K."/>
            <person name="Strazar M."/>
            <person name="Skelly A."/>
            <person name="Suda W."/>
            <person name="Hattori M."/>
            <person name="Nakamoto N."/>
            <person name="Caballero S."/>
            <person name="Norman J."/>
            <person name="Olle B."/>
            <person name="Tanoue T."/>
            <person name="Arita M."/>
            <person name="Bucci V."/>
            <person name="Atarashi K."/>
            <person name="Xavier R."/>
            <person name="Honda K."/>
        </authorList>
    </citation>
    <scope>NUCLEOTIDE SEQUENCE [LARGE SCALE GENOMIC DNA]</scope>
    <source>
        <strain evidence="2">k34-0107-D12</strain>
    </source>
</reference>
<accession>A0ABQ0BMK5</accession>
<comment type="caution">
    <text evidence="1">The sequence shown here is derived from an EMBL/GenBank/DDBJ whole genome shotgun (WGS) entry which is preliminary data.</text>
</comment>
<dbReference type="Proteomes" id="UP001600941">
    <property type="component" value="Unassembled WGS sequence"/>
</dbReference>
<sequence>MEFSALLQKLIRISNVKPQVLADRMGYDVSYISKWQSGAKLPSSRNAEELFGKMAHFFAVNTEAAQQKEIKEVLGLEYDGAGLEKALEKCLLQSLLKQKEQKEEHRKVQERISYDSLWQDQETVAGAVGGMIYELCSRAERDVDIIVTCPFQEYVTKENDFFKKLEALEKRGITVRIHQFIDMEKFKNQTDAYCRCIAMYLNAIHSVRYDFYELPHEHADIPVLVIKNGLLVTEIQEPFTREKYTTVIRSLPLVNAYYEAAYACLISRKPLVEEYSVHKMYQEKYIFDYMMQNEYRYLLRSMHIIHLPDDMLWELCRKYTGDQESALLQYNMNRNSFQAPVTAVVYKSTLMDYIFDGKINIFGKEAEVEREWRVRHITHLIEELEKNSSIRIFLLENNNPYIGYDDLQSTIYFCRDTVFAMAVQNGISGYYRFFSKKLIDQFNEFYRHIENAGDEYLLRGQKVTDFLRQGLKFIS</sequence>
<gene>
    <name evidence="1" type="ORF">K340107D12_05800</name>
</gene>
<protein>
    <recommendedName>
        <fullName evidence="3">HTH cro/C1-type domain-containing protein</fullName>
    </recommendedName>
</protein>
<proteinExistence type="predicted"/>
<dbReference type="EMBL" id="BAABZQ010000001">
    <property type="protein sequence ID" value="GAA6497764.1"/>
    <property type="molecule type" value="Genomic_DNA"/>
</dbReference>
<keyword evidence="2" id="KW-1185">Reference proteome</keyword>
<dbReference type="RefSeq" id="WP_227245671.1">
    <property type="nucleotide sequence ID" value="NZ_BAABZQ010000001.1"/>
</dbReference>
<organism evidence="1 2">
    <name type="scientific">Blautia parvula</name>
    <dbReference type="NCBI Taxonomy" id="2877527"/>
    <lineage>
        <taxon>Bacteria</taxon>
        <taxon>Bacillati</taxon>
        <taxon>Bacillota</taxon>
        <taxon>Clostridia</taxon>
        <taxon>Lachnospirales</taxon>
        <taxon>Lachnospiraceae</taxon>
        <taxon>Blautia</taxon>
    </lineage>
</organism>